<gene>
    <name evidence="1" type="ORF">FH759_10515</name>
</gene>
<protein>
    <submittedName>
        <fullName evidence="1">Adenosylhomocysteinase</fullName>
    </submittedName>
</protein>
<dbReference type="AlphaFoldDB" id="A0A7C9HMH2"/>
<dbReference type="PANTHER" id="PTHR23420:SF0">
    <property type="entry name" value="ADENOSYLHOMOCYSTEINASE"/>
    <property type="match status" value="1"/>
</dbReference>
<evidence type="ECO:0000313" key="1">
    <source>
        <dbReference type="EMBL" id="MTJ05108.1"/>
    </source>
</evidence>
<proteinExistence type="predicted"/>
<comment type="caution">
    <text evidence="1">The sequence shown here is derived from an EMBL/GenBank/DDBJ whole genome shotgun (WGS) entry which is preliminary data.</text>
</comment>
<dbReference type="GO" id="GO:0004013">
    <property type="term" value="F:adenosylhomocysteinase activity"/>
    <property type="evidence" value="ECO:0007669"/>
    <property type="project" value="TreeGrafter"/>
</dbReference>
<dbReference type="GO" id="GO:0005829">
    <property type="term" value="C:cytosol"/>
    <property type="evidence" value="ECO:0007669"/>
    <property type="project" value="TreeGrafter"/>
</dbReference>
<feature type="non-terminal residue" evidence="1">
    <location>
        <position position="1"/>
    </location>
</feature>
<dbReference type="SUPFAM" id="SSF52283">
    <property type="entry name" value="Formate/glycerate dehydrogenase catalytic domain-like"/>
    <property type="match status" value="1"/>
</dbReference>
<dbReference type="InterPro" id="IPR042172">
    <property type="entry name" value="Adenosylhomocyst_ase-like_sf"/>
</dbReference>
<accession>A0A7C9HMH2</accession>
<dbReference type="Proteomes" id="UP000483078">
    <property type="component" value="Unassembled WGS sequence"/>
</dbReference>
<dbReference type="Pfam" id="PF05221">
    <property type="entry name" value="AdoHcyase"/>
    <property type="match status" value="1"/>
</dbReference>
<dbReference type="RefSeq" id="WP_273249929.1">
    <property type="nucleotide sequence ID" value="NZ_VENJ01000013.1"/>
</dbReference>
<evidence type="ECO:0000313" key="2">
    <source>
        <dbReference type="Proteomes" id="UP000483078"/>
    </source>
</evidence>
<sequence>VARLHLGKIGVRLTEMTPEQAEYIGVKPEGPFKPEHYRY</sequence>
<dbReference type="InterPro" id="IPR000043">
    <property type="entry name" value="Adenosylhomocysteinase-like"/>
</dbReference>
<name>A0A7C9HMH2_9RHOB</name>
<dbReference type="PANTHER" id="PTHR23420">
    <property type="entry name" value="ADENOSYLHOMOCYSTEINASE"/>
    <property type="match status" value="1"/>
</dbReference>
<dbReference type="Gene3D" id="3.40.50.1480">
    <property type="entry name" value="Adenosylhomocysteinase-like"/>
    <property type="match status" value="1"/>
</dbReference>
<organism evidence="1 2">
    <name type="scientific">Sediminimonas qiaohouensis</name>
    <dbReference type="NCBI Taxonomy" id="552061"/>
    <lineage>
        <taxon>Bacteria</taxon>
        <taxon>Pseudomonadati</taxon>
        <taxon>Pseudomonadota</taxon>
        <taxon>Alphaproteobacteria</taxon>
        <taxon>Rhodobacterales</taxon>
        <taxon>Roseobacteraceae</taxon>
        <taxon>Sediminimonas</taxon>
    </lineage>
</organism>
<dbReference type="EMBL" id="VENJ01000013">
    <property type="protein sequence ID" value="MTJ05108.1"/>
    <property type="molecule type" value="Genomic_DNA"/>
</dbReference>
<dbReference type="GO" id="GO:0033353">
    <property type="term" value="P:S-adenosylmethionine cycle"/>
    <property type="evidence" value="ECO:0007669"/>
    <property type="project" value="TreeGrafter"/>
</dbReference>
<reference evidence="1 2" key="1">
    <citation type="submission" date="2019-06" db="EMBL/GenBank/DDBJ databases">
        <title>Enrichment of Autotrophic Halophilic Microorganisms from Red Sea Brine Pool Using Microbial Electrosynthesis System.</title>
        <authorList>
            <person name="Alqahtani M.F."/>
            <person name="Bajracharya S."/>
            <person name="Katuri K.P."/>
            <person name="Ali M."/>
            <person name="Saikaly P.E."/>
        </authorList>
    </citation>
    <scope>NUCLEOTIDE SEQUENCE [LARGE SCALE GENOMIC DNA]</scope>
    <source>
        <strain evidence="1">MES6</strain>
    </source>
</reference>